<sequence>IISTTAPLPTHAGKLILTSLSLTDIIPAEIAAVSFLPAIMSSVIRSVGSALGDELECLFSAFSPWFYALKLPSALTAAVELLVVGAVNVTIPGPKEASPVFDAFVSYSLEFAFFPDFAGNASAPNKFSDNLLANLGNLQGVRPYIRVGGNTQDYALYDESLPYAVNGTYDLARSKDYPTTIHIGPSFFESYSTFKDTKFTHGFNLGLGGNRSEGWDTLKATVPLACKAIGKDNLDVWEYGNEPDLFSTSAQGPVRPSSWNETIYVEQWLNGTRETAAVLAEACPDFPKPVFMAPSNAGTANRLRAPAQWAAGLNTDDNVALFSTHNYISGAESPGVTLRGTLMNHTRTVQSVQAHVKEYANLTGRFDDVPPHIYGEHNSLYNQGKPGLSNSFGAALWGVDFNLYAASQGIKRVHMHMGTDYRYQSWQPVHTNITALGTKAPYYGNIAIAAFLAPSKSSPTTPVSVAHVPVPSSNQETTSAYAAYHGDTLSRILVINLNPHNSTVNGTGTTPDPDSNPVRGVKVYSFAVPWADDAFANVRRLAANGSDAISGVTWDGWSYNYELDEGKPVRLGNVTIGETAIVSGGRVTVAVRDSEAVVVSPVLGCRAKRRL</sequence>
<evidence type="ECO:0000259" key="1">
    <source>
        <dbReference type="Pfam" id="PF16862"/>
    </source>
</evidence>
<dbReference type="Gene3D" id="2.60.40.1180">
    <property type="entry name" value="Golgi alpha-mannosidase II"/>
    <property type="match status" value="1"/>
</dbReference>
<dbReference type="InterPro" id="IPR017853">
    <property type="entry name" value="GH"/>
</dbReference>
<dbReference type="AlphaFoldDB" id="A0A9Q8WLP9"/>
<dbReference type="Pfam" id="PF16862">
    <property type="entry name" value="Glyco_hydro_79C"/>
    <property type="match status" value="1"/>
</dbReference>
<gene>
    <name evidence="2" type="ORF">CLUP02_13475</name>
</gene>
<evidence type="ECO:0000313" key="2">
    <source>
        <dbReference type="EMBL" id="UQC87954.1"/>
    </source>
</evidence>
<reference evidence="2" key="1">
    <citation type="journal article" date="2021" name="Mol. Plant Microbe Interact.">
        <title>Complete Genome Sequence of the Plant-Pathogenic Fungus Colletotrichum lupini.</title>
        <authorList>
            <person name="Baroncelli R."/>
            <person name="Pensec F."/>
            <person name="Da Lio D."/>
            <person name="Boufleur T."/>
            <person name="Vicente I."/>
            <person name="Sarrocco S."/>
            <person name="Picot A."/>
            <person name="Baraldi E."/>
            <person name="Sukno S."/>
            <person name="Thon M."/>
            <person name="Le Floch G."/>
        </authorList>
    </citation>
    <scope>NUCLEOTIDE SEQUENCE</scope>
    <source>
        <strain evidence="2">IMI 504893</strain>
    </source>
</reference>
<dbReference type="EMBL" id="CP019479">
    <property type="protein sequence ID" value="UQC87954.1"/>
    <property type="molecule type" value="Genomic_DNA"/>
</dbReference>
<dbReference type="PANTHER" id="PTHR36183:SF2">
    <property type="entry name" value="BETA-GLUCURONIDASE C-TERMINAL DOMAIN-CONTAINING PROTEIN"/>
    <property type="match status" value="1"/>
</dbReference>
<dbReference type="PANTHER" id="PTHR36183">
    <property type="entry name" value="BETA-GLUCURONIDASE"/>
    <property type="match status" value="1"/>
</dbReference>
<name>A0A9Q8WLP9_9PEZI</name>
<dbReference type="InterPro" id="IPR031728">
    <property type="entry name" value="GlcAase_C"/>
</dbReference>
<dbReference type="Proteomes" id="UP000830671">
    <property type="component" value="Chromosome 7"/>
</dbReference>
<proteinExistence type="predicted"/>
<keyword evidence="3" id="KW-1185">Reference proteome</keyword>
<dbReference type="InterPro" id="IPR052974">
    <property type="entry name" value="GH79_Enzymes"/>
</dbReference>
<organism evidence="2 3">
    <name type="scientific">Colletotrichum lupini</name>
    <dbReference type="NCBI Taxonomy" id="145971"/>
    <lineage>
        <taxon>Eukaryota</taxon>
        <taxon>Fungi</taxon>
        <taxon>Dikarya</taxon>
        <taxon>Ascomycota</taxon>
        <taxon>Pezizomycotina</taxon>
        <taxon>Sordariomycetes</taxon>
        <taxon>Hypocreomycetidae</taxon>
        <taxon>Glomerellales</taxon>
        <taxon>Glomerellaceae</taxon>
        <taxon>Colletotrichum</taxon>
        <taxon>Colletotrichum acutatum species complex</taxon>
    </lineage>
</organism>
<feature type="non-terminal residue" evidence="2">
    <location>
        <position position="1"/>
    </location>
</feature>
<dbReference type="InterPro" id="IPR013780">
    <property type="entry name" value="Glyco_hydro_b"/>
</dbReference>
<dbReference type="KEGG" id="clup:CLUP02_13475"/>
<feature type="domain" description="Beta-glucuronidase C-terminal" evidence="1">
    <location>
        <begin position="480"/>
        <end position="598"/>
    </location>
</feature>
<evidence type="ECO:0000313" key="3">
    <source>
        <dbReference type="Proteomes" id="UP000830671"/>
    </source>
</evidence>
<dbReference type="SUPFAM" id="SSF51445">
    <property type="entry name" value="(Trans)glycosidases"/>
    <property type="match status" value="1"/>
</dbReference>
<accession>A0A9Q8WLP9</accession>
<dbReference type="GeneID" id="73347424"/>
<protein>
    <submittedName>
        <fullName evidence="2">Beta-glucuronidase</fullName>
    </submittedName>
</protein>
<dbReference type="Gene3D" id="3.20.20.80">
    <property type="entry name" value="Glycosidases"/>
    <property type="match status" value="1"/>
</dbReference>
<dbReference type="RefSeq" id="XP_049149560.1">
    <property type="nucleotide sequence ID" value="XM_049292414.1"/>
</dbReference>